<keyword evidence="2" id="KW-0472">Membrane</keyword>
<dbReference type="EMBL" id="ML769720">
    <property type="protein sequence ID" value="KAE9388903.1"/>
    <property type="molecule type" value="Genomic_DNA"/>
</dbReference>
<protein>
    <submittedName>
        <fullName evidence="4">Uncharacterized protein</fullName>
    </submittedName>
</protein>
<feature type="chain" id="PRO_5025372121" evidence="3">
    <location>
        <begin position="28"/>
        <end position="1042"/>
    </location>
</feature>
<feature type="compositionally biased region" description="Pro residues" evidence="1">
    <location>
        <begin position="771"/>
        <end position="781"/>
    </location>
</feature>
<feature type="signal peptide" evidence="3">
    <location>
        <begin position="1"/>
        <end position="27"/>
    </location>
</feature>
<feature type="transmembrane region" description="Helical" evidence="2">
    <location>
        <begin position="209"/>
        <end position="233"/>
    </location>
</feature>
<feature type="compositionally biased region" description="Polar residues" evidence="1">
    <location>
        <begin position="607"/>
        <end position="619"/>
    </location>
</feature>
<reference evidence="4" key="1">
    <citation type="journal article" date="2019" name="Environ. Microbiol.">
        <title>Fungal ecological strategies reflected in gene transcription - a case study of two litter decomposers.</title>
        <authorList>
            <person name="Barbi F."/>
            <person name="Kohler A."/>
            <person name="Barry K."/>
            <person name="Baskaran P."/>
            <person name="Daum C."/>
            <person name="Fauchery L."/>
            <person name="Ihrmark K."/>
            <person name="Kuo A."/>
            <person name="LaButti K."/>
            <person name="Lipzen A."/>
            <person name="Morin E."/>
            <person name="Grigoriev I.V."/>
            <person name="Henrissat B."/>
            <person name="Lindahl B."/>
            <person name="Martin F."/>
        </authorList>
    </citation>
    <scope>NUCLEOTIDE SEQUENCE</scope>
    <source>
        <strain evidence="4">JB14</strain>
    </source>
</reference>
<proteinExistence type="predicted"/>
<feature type="compositionally biased region" description="Low complexity" evidence="1">
    <location>
        <begin position="1002"/>
        <end position="1013"/>
    </location>
</feature>
<feature type="compositionally biased region" description="Polar residues" evidence="1">
    <location>
        <begin position="719"/>
        <end position="729"/>
    </location>
</feature>
<feature type="compositionally biased region" description="Low complexity" evidence="1">
    <location>
        <begin position="884"/>
        <end position="908"/>
    </location>
</feature>
<feature type="compositionally biased region" description="Basic and acidic residues" evidence="1">
    <location>
        <begin position="514"/>
        <end position="530"/>
    </location>
</feature>
<gene>
    <name evidence="4" type="ORF">BT96DRAFT_947255</name>
</gene>
<feature type="compositionally biased region" description="Low complexity" evidence="1">
    <location>
        <begin position="685"/>
        <end position="697"/>
    </location>
</feature>
<feature type="compositionally biased region" description="Polar residues" evidence="1">
    <location>
        <begin position="747"/>
        <end position="756"/>
    </location>
</feature>
<sequence length="1042" mass="112110">MSLLNLPIHLQLLIFAFLYPNVSYAKAGLMNFTIDDNDPAILYSPGWNVSASQDPLDYGGLHHLSDQSSAFAVFNFTGVGIYFLSPLWPFPVKAQLVLDGKSPPVLLDLQDYSRPVSATGGSESVPSTAVWGVQDLELGSHSLRVEFAQGQAEYVALDALVYSSIAETSASDTMPVPASPSAVSASIAPTRTLVHRATSSSAISTRSPIPIVVGVVIGIVVAVILIVSTILFFRYRARLARRFPRMFPVADEEQPEYRDQSELLPLELGNLPLPIAENFMKSPAASSAAGTLPSARSMTLVTNSTSPLASRPSLPLINTKQLPPIPPDEEVVQSGLRYGRSLISAVRRFTSAPPGTPMNIESATGTSSSATSSFFPKPLYDEDRPLSRQKSLPGRSGRSTPSAGVDVPEMPKMFSRAGTFHAVTERKSEVPEARLFPVRPIAMTESSNPRPVVSVDISGSKSDSHRISTQSPTPLTPSYTKRKPVNALTIIPENIGPRPRSSVHSGVESISSDRTTKRRSEGKIRLDKERQRRRRPKTPPVTPHGPRPRPLPSIAAYSAVSSPLPSASSGGSSDAASGTPTSPGSRRRRRPLPPTLPEIQMPPLLLRSQSASVIQTKSPLTPVMDASNPLEAHSTEASRTEFQLPPLEWTIPTLPPLPSLTPFPAPDAPSTPVALQFLRPRTGQPDHSLSLPSSLPSRDPDTPGNNNTSSRGPLPPTPNSAQSAPDSGNKSPRSPRRLPPKPLQLKNARTGNSLFESRNGEDLEAQYITIPPAPPTAPPPYSGRRIISKPPASSKLPSPMQRLLAREGVHVAESPGEDEKEFSAFSKQSPRSIPVTPSEKSWRSSSAFQSVVSGKRPQGRAQANDQDDTAAEMLFELLRREPGSPSTQASSIIGSSIISGTSTSHRISMPPRPLRAIPRVEGTSADDESLARTLKDESRPVARTPKVSIIPEDEPPSSARTPKLPPSPRSPLVVPPHPTSPPPLPTTPRRKIWSSEGVHYRSSTAFASTPASTLNRKRSGSDSNVIRSQDNRSRDFVPTSYL</sequence>
<feature type="compositionally biased region" description="Low complexity" evidence="1">
    <location>
        <begin position="362"/>
        <end position="373"/>
    </location>
</feature>
<dbReference type="Proteomes" id="UP000799118">
    <property type="component" value="Unassembled WGS sequence"/>
</dbReference>
<feature type="compositionally biased region" description="Polar residues" evidence="1">
    <location>
        <begin position="457"/>
        <end position="479"/>
    </location>
</feature>
<feature type="compositionally biased region" description="Basic and acidic residues" evidence="1">
    <location>
        <begin position="929"/>
        <end position="940"/>
    </location>
</feature>
<dbReference type="OrthoDB" id="3234968at2759"/>
<feature type="region of interest" description="Disordered" evidence="1">
    <location>
        <begin position="349"/>
        <end position="411"/>
    </location>
</feature>
<dbReference type="AlphaFoldDB" id="A0A6A4GU18"/>
<evidence type="ECO:0000256" key="1">
    <source>
        <dbReference type="SAM" id="MobiDB-lite"/>
    </source>
</evidence>
<feature type="region of interest" description="Disordered" evidence="1">
    <location>
        <begin position="444"/>
        <end position="1042"/>
    </location>
</feature>
<keyword evidence="2" id="KW-1133">Transmembrane helix</keyword>
<evidence type="ECO:0000313" key="5">
    <source>
        <dbReference type="Proteomes" id="UP000799118"/>
    </source>
</evidence>
<feature type="compositionally biased region" description="Low complexity" evidence="1">
    <location>
        <begin position="555"/>
        <end position="584"/>
    </location>
</feature>
<feature type="compositionally biased region" description="Pro residues" evidence="1">
    <location>
        <begin position="653"/>
        <end position="669"/>
    </location>
</feature>
<feature type="compositionally biased region" description="Low complexity" evidence="1">
    <location>
        <begin position="788"/>
        <end position="799"/>
    </location>
</feature>
<keyword evidence="3" id="KW-0732">Signal</keyword>
<keyword evidence="2" id="KW-0812">Transmembrane</keyword>
<organism evidence="4 5">
    <name type="scientific">Gymnopus androsaceus JB14</name>
    <dbReference type="NCBI Taxonomy" id="1447944"/>
    <lineage>
        <taxon>Eukaryota</taxon>
        <taxon>Fungi</taxon>
        <taxon>Dikarya</taxon>
        <taxon>Basidiomycota</taxon>
        <taxon>Agaricomycotina</taxon>
        <taxon>Agaricomycetes</taxon>
        <taxon>Agaricomycetidae</taxon>
        <taxon>Agaricales</taxon>
        <taxon>Marasmiineae</taxon>
        <taxon>Omphalotaceae</taxon>
        <taxon>Gymnopus</taxon>
    </lineage>
</organism>
<feature type="compositionally biased region" description="Low complexity" evidence="1">
    <location>
        <begin position="502"/>
        <end position="512"/>
    </location>
</feature>
<feature type="compositionally biased region" description="Polar residues" evidence="1">
    <location>
        <begin position="843"/>
        <end position="852"/>
    </location>
</feature>
<feature type="compositionally biased region" description="Pro residues" evidence="1">
    <location>
        <begin position="538"/>
        <end position="551"/>
    </location>
</feature>
<evidence type="ECO:0000313" key="4">
    <source>
        <dbReference type="EMBL" id="KAE9388903.1"/>
    </source>
</evidence>
<feature type="compositionally biased region" description="Pro residues" evidence="1">
    <location>
        <begin position="963"/>
        <end position="986"/>
    </location>
</feature>
<evidence type="ECO:0000256" key="3">
    <source>
        <dbReference type="SAM" id="SignalP"/>
    </source>
</evidence>
<evidence type="ECO:0000256" key="2">
    <source>
        <dbReference type="SAM" id="Phobius"/>
    </source>
</evidence>
<keyword evidence="5" id="KW-1185">Reference proteome</keyword>
<accession>A0A6A4GU18</accession>
<name>A0A6A4GU18_9AGAR</name>